<organism evidence="1 2">
    <name type="scientific">Deinococcus cellulosilyticus (strain DSM 18568 / NBRC 106333 / KACC 11606 / 5516J-15)</name>
    <dbReference type="NCBI Taxonomy" id="1223518"/>
    <lineage>
        <taxon>Bacteria</taxon>
        <taxon>Thermotogati</taxon>
        <taxon>Deinococcota</taxon>
        <taxon>Deinococci</taxon>
        <taxon>Deinococcales</taxon>
        <taxon>Deinococcaceae</taxon>
        <taxon>Deinococcus</taxon>
    </lineage>
</organism>
<comment type="caution">
    <text evidence="1">The sequence shown here is derived from an EMBL/GenBank/DDBJ whole genome shotgun (WGS) entry which is preliminary data.</text>
</comment>
<dbReference type="RefSeq" id="WP_146883596.1">
    <property type="nucleotide sequence ID" value="NZ_BJXB01000005.1"/>
</dbReference>
<protein>
    <submittedName>
        <fullName evidence="1">Uncharacterized protein</fullName>
    </submittedName>
</protein>
<sequence length="113" mass="12485">MSVIVKPVPTIGRIVHYVLSEADIHEIRATWEANKGKLAFRSWMKAGDHMPLVVTEVDPNDTHGTGGQVLISGNFTLWRPSLAEDPTGEKPLSWHWPEGTREAAMSLEALQAT</sequence>
<keyword evidence="2" id="KW-1185">Reference proteome</keyword>
<name>A0A511N0A6_DEIC1</name>
<reference evidence="1 2" key="1">
    <citation type="submission" date="2019-07" db="EMBL/GenBank/DDBJ databases">
        <title>Whole genome shotgun sequence of Deinococcus cellulosilyticus NBRC 106333.</title>
        <authorList>
            <person name="Hosoyama A."/>
            <person name="Uohara A."/>
            <person name="Ohji S."/>
            <person name="Ichikawa N."/>
        </authorList>
    </citation>
    <scope>NUCLEOTIDE SEQUENCE [LARGE SCALE GENOMIC DNA]</scope>
    <source>
        <strain evidence="1 2">NBRC 106333</strain>
    </source>
</reference>
<dbReference type="Proteomes" id="UP000321306">
    <property type="component" value="Unassembled WGS sequence"/>
</dbReference>
<dbReference type="EMBL" id="BJXB01000005">
    <property type="protein sequence ID" value="GEM45898.1"/>
    <property type="molecule type" value="Genomic_DNA"/>
</dbReference>
<dbReference type="OrthoDB" id="4563059at2"/>
<gene>
    <name evidence="1" type="ORF">DC3_15330</name>
</gene>
<accession>A0A511N0A6</accession>
<evidence type="ECO:0000313" key="1">
    <source>
        <dbReference type="EMBL" id="GEM45898.1"/>
    </source>
</evidence>
<evidence type="ECO:0000313" key="2">
    <source>
        <dbReference type="Proteomes" id="UP000321306"/>
    </source>
</evidence>
<dbReference type="AlphaFoldDB" id="A0A511N0A6"/>
<proteinExistence type="predicted"/>